<dbReference type="GeneID" id="64701919"/>
<dbReference type="RefSeq" id="XP_041295838.1">
    <property type="nucleotide sequence ID" value="XM_041439660.1"/>
</dbReference>
<reference evidence="1" key="1">
    <citation type="journal article" date="2020" name="New Phytol.">
        <title>Comparative genomics reveals dynamic genome evolution in host specialist ectomycorrhizal fungi.</title>
        <authorList>
            <person name="Lofgren L.A."/>
            <person name="Nguyen N.H."/>
            <person name="Vilgalys R."/>
            <person name="Ruytinx J."/>
            <person name="Liao H.L."/>
            <person name="Branco S."/>
            <person name="Kuo A."/>
            <person name="LaButti K."/>
            <person name="Lipzen A."/>
            <person name="Andreopoulos W."/>
            <person name="Pangilinan J."/>
            <person name="Riley R."/>
            <person name="Hundley H."/>
            <person name="Na H."/>
            <person name="Barry K."/>
            <person name="Grigoriev I.V."/>
            <person name="Stajich J.E."/>
            <person name="Kennedy P.G."/>
        </authorList>
    </citation>
    <scope>NUCLEOTIDE SEQUENCE</scope>
    <source>
        <strain evidence="1">FC423</strain>
    </source>
</reference>
<dbReference type="Pfam" id="PF18759">
    <property type="entry name" value="Plavaka"/>
    <property type="match status" value="1"/>
</dbReference>
<comment type="caution">
    <text evidence="1">The sequence shown here is derived from an EMBL/GenBank/DDBJ whole genome shotgun (WGS) entry which is preliminary data.</text>
</comment>
<name>A0A9P7JWI4_9AGAM</name>
<dbReference type="Proteomes" id="UP000823399">
    <property type="component" value="Unassembled WGS sequence"/>
</dbReference>
<organism evidence="1 2">
    <name type="scientific">Suillus discolor</name>
    <dbReference type="NCBI Taxonomy" id="1912936"/>
    <lineage>
        <taxon>Eukaryota</taxon>
        <taxon>Fungi</taxon>
        <taxon>Dikarya</taxon>
        <taxon>Basidiomycota</taxon>
        <taxon>Agaricomycotina</taxon>
        <taxon>Agaricomycetes</taxon>
        <taxon>Agaricomycetidae</taxon>
        <taxon>Boletales</taxon>
        <taxon>Suillineae</taxon>
        <taxon>Suillaceae</taxon>
        <taxon>Suillus</taxon>
    </lineage>
</organism>
<dbReference type="OrthoDB" id="2418900at2759"/>
<dbReference type="EMBL" id="JABBWM010000012">
    <property type="protein sequence ID" value="KAG2113451.1"/>
    <property type="molecule type" value="Genomic_DNA"/>
</dbReference>
<dbReference type="InterPro" id="IPR041078">
    <property type="entry name" value="Plavaka"/>
</dbReference>
<accession>A0A9P7JWI4</accession>
<proteinExistence type="predicted"/>
<sequence length="699" mass="79621">MTDNASASQAEEFLKLNVVQGRVQPSFHNKNALLSAIDELPAGIDWQCEAMTLTGDITNDEGEPQTEDVELWFRDPVECIRDLIGNPCFKDSMSYAPEHSYTGPEGKSRVIDEMWTADWWWNMQERVPTQLSQFHGDKAAWPVYLTIGNISKDVRRQVSSHATVLLGRKGEDMTCGDGAIRRVWPILAAYIADYPEQCLVACCMENRCPLCKTIAMLAQNENAPSPELTKEFKNLGLRPIFPPFWATLPHTDIFQAFTPDLLHQLHKGVFKDHLVQWTTRIMGENEVDDRFKTMTSHHGLRHFKNGISSVSQWTGKEHKEMEKVFIGLISGGVDLRIIRTVCAVTDFIYYSSLQSHTDHSLQALAHALEEFHAHKDVFIEMGGRKATHFNIPKIHSMQHYVELIRRFGSADGFNTESPERLHIDYAKEAYRAGNKKDYIAQMTVWLWRQEAVDRFSTYLDWYKARTLKSLESGPKDCAECGLELETEGDEQDGEVVIENSPLFDVDRDVASETDANLSERNTTSFSRTSMIHIPTTHPPHLRRIPASKIISDQHASLFLQALTTYIRTLGILYVPKSFDTFDLFSRLAFELPAIAEVSSRKLKNIVHVSPPIAHAGLRVAQVLSVFKVPTYYPDEERLRGPLAYIEWMTPLREPDPDLDMFVVSRSTCRHQRHAEVVPISHIIRSCHLVPSFVLHKSVH</sequence>
<protein>
    <submittedName>
        <fullName evidence="1">Uncharacterized protein</fullName>
    </submittedName>
</protein>
<keyword evidence="2" id="KW-1185">Reference proteome</keyword>
<evidence type="ECO:0000313" key="2">
    <source>
        <dbReference type="Proteomes" id="UP000823399"/>
    </source>
</evidence>
<dbReference type="AlphaFoldDB" id="A0A9P7JWI4"/>
<gene>
    <name evidence="1" type="ORF">F5147DRAFT_744159</name>
</gene>
<evidence type="ECO:0000313" key="1">
    <source>
        <dbReference type="EMBL" id="KAG2113451.1"/>
    </source>
</evidence>